<comment type="caution">
    <text evidence="2">The sequence shown here is derived from an EMBL/GenBank/DDBJ whole genome shotgun (WGS) entry which is preliminary data.</text>
</comment>
<feature type="region of interest" description="Disordered" evidence="1">
    <location>
        <begin position="137"/>
        <end position="164"/>
    </location>
</feature>
<dbReference type="AlphaFoldDB" id="A0AAE1AW99"/>
<reference evidence="2" key="1">
    <citation type="journal article" date="2023" name="G3 (Bethesda)">
        <title>A reference genome for the long-term kleptoplast-retaining sea slug Elysia crispata morphotype clarki.</title>
        <authorList>
            <person name="Eastman K.E."/>
            <person name="Pendleton A.L."/>
            <person name="Shaikh M.A."/>
            <person name="Suttiyut T."/>
            <person name="Ogas R."/>
            <person name="Tomko P."/>
            <person name="Gavelis G."/>
            <person name="Widhalm J.R."/>
            <person name="Wisecaver J.H."/>
        </authorList>
    </citation>
    <scope>NUCLEOTIDE SEQUENCE</scope>
    <source>
        <strain evidence="2">ECLA1</strain>
    </source>
</reference>
<evidence type="ECO:0000256" key="1">
    <source>
        <dbReference type="SAM" id="MobiDB-lite"/>
    </source>
</evidence>
<name>A0AAE1AW99_9GAST</name>
<evidence type="ECO:0000313" key="3">
    <source>
        <dbReference type="Proteomes" id="UP001283361"/>
    </source>
</evidence>
<protein>
    <submittedName>
        <fullName evidence="2">Uncharacterized protein</fullName>
    </submittedName>
</protein>
<dbReference type="EMBL" id="JAWDGP010001078">
    <property type="protein sequence ID" value="KAK3795159.1"/>
    <property type="molecule type" value="Genomic_DNA"/>
</dbReference>
<organism evidence="2 3">
    <name type="scientific">Elysia crispata</name>
    <name type="common">lettuce slug</name>
    <dbReference type="NCBI Taxonomy" id="231223"/>
    <lineage>
        <taxon>Eukaryota</taxon>
        <taxon>Metazoa</taxon>
        <taxon>Spiralia</taxon>
        <taxon>Lophotrochozoa</taxon>
        <taxon>Mollusca</taxon>
        <taxon>Gastropoda</taxon>
        <taxon>Heterobranchia</taxon>
        <taxon>Euthyneura</taxon>
        <taxon>Panpulmonata</taxon>
        <taxon>Sacoglossa</taxon>
        <taxon>Placobranchoidea</taxon>
        <taxon>Plakobranchidae</taxon>
        <taxon>Elysia</taxon>
    </lineage>
</organism>
<keyword evidence="3" id="KW-1185">Reference proteome</keyword>
<proteinExistence type="predicted"/>
<gene>
    <name evidence="2" type="ORF">RRG08_028358</name>
</gene>
<evidence type="ECO:0000313" key="2">
    <source>
        <dbReference type="EMBL" id="KAK3795159.1"/>
    </source>
</evidence>
<sequence length="164" mass="18028">MLQEVYQNIWSGDLRGPPAGVTMGPLLQARDHIPADVRYQSQSSPRENLAIQTGHSWVENNYLGKIALLACRQSVNSLGFKRSVTLQSARKQTDVRVAGIHGSQLPLMRNNPTVICRESNLCSRSSGEITSSCQRALNRRGKGRAPTRSGYLPATVEDNRLSSP</sequence>
<accession>A0AAE1AW99</accession>
<dbReference type="Proteomes" id="UP001283361">
    <property type="component" value="Unassembled WGS sequence"/>
</dbReference>